<keyword evidence="3" id="KW-0808">Transferase</keyword>
<evidence type="ECO:0000259" key="2">
    <source>
        <dbReference type="Pfam" id="PF06580"/>
    </source>
</evidence>
<dbReference type="PANTHER" id="PTHR34220:SF7">
    <property type="entry name" value="SENSOR HISTIDINE KINASE YPDA"/>
    <property type="match status" value="1"/>
</dbReference>
<feature type="domain" description="Signal transduction histidine kinase internal region" evidence="2">
    <location>
        <begin position="84"/>
        <end position="161"/>
    </location>
</feature>
<feature type="transmembrane region" description="Helical" evidence="1">
    <location>
        <begin position="45"/>
        <end position="68"/>
    </location>
</feature>
<organism evidence="3 4">
    <name type="scientific">Fulvivirga sediminis</name>
    <dbReference type="NCBI Taxonomy" id="2803949"/>
    <lineage>
        <taxon>Bacteria</taxon>
        <taxon>Pseudomonadati</taxon>
        <taxon>Bacteroidota</taxon>
        <taxon>Cytophagia</taxon>
        <taxon>Cytophagales</taxon>
        <taxon>Fulvivirgaceae</taxon>
        <taxon>Fulvivirga</taxon>
    </lineage>
</organism>
<keyword evidence="4" id="KW-1185">Reference proteome</keyword>
<keyword evidence="1" id="KW-0812">Transmembrane</keyword>
<reference evidence="3" key="1">
    <citation type="submission" date="2021-01" db="EMBL/GenBank/DDBJ databases">
        <title>Fulvivirga kasyanovii gen. nov., sp nov., a novel member of the phylum Bacteroidetes isolated from seawater in a mussel farm.</title>
        <authorList>
            <person name="Zhao L.-H."/>
            <person name="Wang Z.-J."/>
        </authorList>
    </citation>
    <scope>NUCLEOTIDE SEQUENCE</scope>
    <source>
        <strain evidence="3">2943</strain>
    </source>
</reference>
<keyword evidence="1" id="KW-1133">Transmembrane helix</keyword>
<dbReference type="AlphaFoldDB" id="A0A937K1L5"/>
<evidence type="ECO:0000313" key="3">
    <source>
        <dbReference type="EMBL" id="MBL3658719.1"/>
    </source>
</evidence>
<dbReference type="Pfam" id="PF06580">
    <property type="entry name" value="His_kinase"/>
    <property type="match status" value="1"/>
</dbReference>
<dbReference type="InterPro" id="IPR010559">
    <property type="entry name" value="Sig_transdc_His_kin_internal"/>
</dbReference>
<keyword evidence="3" id="KW-0418">Kinase</keyword>
<feature type="transmembrane region" description="Helical" evidence="1">
    <location>
        <begin position="12"/>
        <end position="33"/>
    </location>
</feature>
<dbReference type="PANTHER" id="PTHR34220">
    <property type="entry name" value="SENSOR HISTIDINE KINASE YPDA"/>
    <property type="match status" value="1"/>
</dbReference>
<evidence type="ECO:0000313" key="4">
    <source>
        <dbReference type="Proteomes" id="UP000659388"/>
    </source>
</evidence>
<proteinExistence type="predicted"/>
<evidence type="ECO:0000256" key="1">
    <source>
        <dbReference type="SAM" id="Phobius"/>
    </source>
</evidence>
<gene>
    <name evidence="3" type="ORF">JL102_21390</name>
</gene>
<accession>A0A937K1L5</accession>
<sequence length="270" mass="31069">MLKKNYWLVLKVLIFISIAVPLGITTYEIIFLGRESVVFLGDYSAAVGFTVIIYYALLLVAGIIWVVIQLKSVFTLKNEIEKNELVHLKRQVNPHFFFNMLNNLYGIVDQDTEKAKKLILTLSEMMRYGIYEGEKKSVLLADEVNYLKQYIALHQLRYHKKVEVSFSVDTDDDKMEIMPLTFIILVENAFKHGVETLRDNAFVNMKLKVNKGIIQFEIVNNYAVDGTEAQPGIGIKNLKRRLALAYPKQHQLLLNDETAIYKAFLELKNG</sequence>
<dbReference type="GO" id="GO:0016020">
    <property type="term" value="C:membrane"/>
    <property type="evidence" value="ECO:0007669"/>
    <property type="project" value="InterPro"/>
</dbReference>
<dbReference type="GO" id="GO:0000155">
    <property type="term" value="F:phosphorelay sensor kinase activity"/>
    <property type="evidence" value="ECO:0007669"/>
    <property type="project" value="InterPro"/>
</dbReference>
<protein>
    <submittedName>
        <fullName evidence="3">Histidine kinase</fullName>
    </submittedName>
</protein>
<name>A0A937K1L5_9BACT</name>
<dbReference type="InterPro" id="IPR050640">
    <property type="entry name" value="Bact_2-comp_sensor_kinase"/>
</dbReference>
<comment type="caution">
    <text evidence="3">The sequence shown here is derived from an EMBL/GenBank/DDBJ whole genome shotgun (WGS) entry which is preliminary data.</text>
</comment>
<keyword evidence="1" id="KW-0472">Membrane</keyword>
<dbReference type="EMBL" id="JAESIY010000015">
    <property type="protein sequence ID" value="MBL3658719.1"/>
    <property type="molecule type" value="Genomic_DNA"/>
</dbReference>
<dbReference type="Proteomes" id="UP000659388">
    <property type="component" value="Unassembled WGS sequence"/>
</dbReference>
<dbReference type="RefSeq" id="WP_202246510.1">
    <property type="nucleotide sequence ID" value="NZ_JAESIY010000015.1"/>
</dbReference>